<protein>
    <submittedName>
        <fullName evidence="4">HET-domain-containing protein</fullName>
    </submittedName>
</protein>
<sequence>MRVLDTETGQFVEIDHLTTKYAILSHTWDHQNGEQTYAELKRIQDRYILRPGARPQNNALHRQDNPFSAATSPDSPSSPTPATSCTPFPAAREAASTTTLPNERTALLAGGVGQTEGRLEDNAYHHDAPQSRLSGPWQRLLQFLRLIIRSAARVVKLLGDGPPADSISTAPEPVLAPVVVHDTSAPPVEESSSPPPASSPTSPVPDVPTCIWDDPELSPKIKMACAVAREAGYWYIWIDSCCIDKASSSELSEAINSMYMWYGDSTICYAYLADVPPGETPHSEQSSFRKSRWFTRGWTLQELIAPGRLIFLSADWETIGSKDDLVDVLEETTGVDRDALLFRTELDQFSIARRFSWATGRRTERVEDQAYALMGIFDINMPTLYGEGERAVRRLQEEIMRRTPDQSLLAWGGVWKHSSDVNEALDDVPFVPKPKRYHIADDSSFTASLNKFEDASTIRSIPHHDVCRRLHLSDLPPTDYTFTSCGIRTQLPVVPFSAIIHPDATPVPHGDSDTVSHWYLAMLGCEDDRYPEHLLGRVIEYRDEVNDANAEWPLDIWRTVKTAIRFDGAGLDSFAKLVSAFVTQFQSTKAWTGIYSGTIHGF</sequence>
<dbReference type="PANTHER" id="PTHR10622">
    <property type="entry name" value="HET DOMAIN-CONTAINING PROTEIN"/>
    <property type="match status" value="1"/>
</dbReference>
<feature type="region of interest" description="Disordered" evidence="1">
    <location>
        <begin position="54"/>
        <end position="105"/>
    </location>
</feature>
<evidence type="ECO:0000313" key="4">
    <source>
        <dbReference type="EMBL" id="TBU25085.1"/>
    </source>
</evidence>
<evidence type="ECO:0000259" key="2">
    <source>
        <dbReference type="Pfam" id="PF06985"/>
    </source>
</evidence>
<dbReference type="OrthoDB" id="1938262at2759"/>
<dbReference type="PANTHER" id="PTHR10622:SF10">
    <property type="entry name" value="HET DOMAIN-CONTAINING PROTEIN"/>
    <property type="match status" value="1"/>
</dbReference>
<accession>A0A4Q9MCT6</accession>
<name>A0A4Q9MCT6_9APHY</name>
<reference evidence="4" key="1">
    <citation type="submission" date="2019-01" db="EMBL/GenBank/DDBJ databases">
        <title>Draft genome sequences of three monokaryotic isolates of the white-rot basidiomycete fungus Dichomitus squalens.</title>
        <authorList>
            <consortium name="DOE Joint Genome Institute"/>
            <person name="Lopez S.C."/>
            <person name="Andreopoulos B."/>
            <person name="Pangilinan J."/>
            <person name="Lipzen A."/>
            <person name="Riley R."/>
            <person name="Ahrendt S."/>
            <person name="Ng V."/>
            <person name="Barry K."/>
            <person name="Daum C."/>
            <person name="Grigoriev I.V."/>
            <person name="Hilden K.S."/>
            <person name="Makela M.R."/>
            <person name="de Vries R.P."/>
        </authorList>
    </citation>
    <scope>NUCLEOTIDE SEQUENCE [LARGE SCALE GENOMIC DNA]</scope>
    <source>
        <strain evidence="4">OM18370.1</strain>
    </source>
</reference>
<dbReference type="Proteomes" id="UP000292957">
    <property type="component" value="Unassembled WGS sequence"/>
</dbReference>
<feature type="domain" description="DUF8212" evidence="3">
    <location>
        <begin position="390"/>
        <end position="542"/>
    </location>
</feature>
<feature type="region of interest" description="Disordered" evidence="1">
    <location>
        <begin position="184"/>
        <end position="206"/>
    </location>
</feature>
<gene>
    <name evidence="4" type="ORF">BD311DRAFT_670386</name>
</gene>
<evidence type="ECO:0000256" key="1">
    <source>
        <dbReference type="SAM" id="MobiDB-lite"/>
    </source>
</evidence>
<dbReference type="Pfam" id="PF06985">
    <property type="entry name" value="HET"/>
    <property type="match status" value="1"/>
</dbReference>
<dbReference type="Pfam" id="PF26640">
    <property type="entry name" value="DUF8212"/>
    <property type="match status" value="1"/>
</dbReference>
<evidence type="ECO:0000259" key="3">
    <source>
        <dbReference type="Pfam" id="PF26640"/>
    </source>
</evidence>
<dbReference type="EMBL" id="ML143467">
    <property type="protein sequence ID" value="TBU25085.1"/>
    <property type="molecule type" value="Genomic_DNA"/>
</dbReference>
<dbReference type="AlphaFoldDB" id="A0A4Q9MCT6"/>
<feature type="compositionally biased region" description="Low complexity" evidence="1">
    <location>
        <begin position="66"/>
        <end position="91"/>
    </location>
</feature>
<feature type="compositionally biased region" description="Pro residues" evidence="1">
    <location>
        <begin position="193"/>
        <end position="206"/>
    </location>
</feature>
<dbReference type="InterPro" id="IPR058525">
    <property type="entry name" value="DUF8212"/>
</dbReference>
<dbReference type="InterPro" id="IPR010730">
    <property type="entry name" value="HET"/>
</dbReference>
<feature type="domain" description="Heterokaryon incompatibility" evidence="2">
    <location>
        <begin position="216"/>
        <end position="274"/>
    </location>
</feature>
<proteinExistence type="predicted"/>
<organism evidence="4">
    <name type="scientific">Dichomitus squalens</name>
    <dbReference type="NCBI Taxonomy" id="114155"/>
    <lineage>
        <taxon>Eukaryota</taxon>
        <taxon>Fungi</taxon>
        <taxon>Dikarya</taxon>
        <taxon>Basidiomycota</taxon>
        <taxon>Agaricomycotina</taxon>
        <taxon>Agaricomycetes</taxon>
        <taxon>Polyporales</taxon>
        <taxon>Polyporaceae</taxon>
        <taxon>Dichomitus</taxon>
    </lineage>
</organism>